<dbReference type="Proteomes" id="UP001152795">
    <property type="component" value="Unassembled WGS sequence"/>
</dbReference>
<dbReference type="GO" id="GO:0000977">
    <property type="term" value="F:RNA polymerase II transcription regulatory region sequence-specific DNA binding"/>
    <property type="evidence" value="ECO:0007669"/>
    <property type="project" value="TreeGrafter"/>
</dbReference>
<comment type="caution">
    <text evidence="9">The sequence shown here is derived from an EMBL/GenBank/DDBJ whole genome shotgun (WGS) entry which is preliminary data.</text>
</comment>
<dbReference type="Pfam" id="PF00046">
    <property type="entry name" value="Homeodomain"/>
    <property type="match status" value="1"/>
</dbReference>
<dbReference type="OrthoDB" id="6159439at2759"/>
<dbReference type="SMART" id="SM00389">
    <property type="entry name" value="HOX"/>
    <property type="match status" value="1"/>
</dbReference>
<dbReference type="GO" id="GO:0000981">
    <property type="term" value="F:DNA-binding transcription factor activity, RNA polymerase II-specific"/>
    <property type="evidence" value="ECO:0007669"/>
    <property type="project" value="TreeGrafter"/>
</dbReference>
<keyword evidence="3 6" id="KW-0238">DNA-binding</keyword>
<keyword evidence="10" id="KW-1185">Reference proteome</keyword>
<keyword evidence="5 6" id="KW-0539">Nucleus</keyword>
<evidence type="ECO:0000256" key="3">
    <source>
        <dbReference type="ARBA" id="ARBA00023125"/>
    </source>
</evidence>
<dbReference type="FunFam" id="1.10.10.60:FF:000057">
    <property type="entry name" value="Short stature homeobox 2"/>
    <property type="match status" value="1"/>
</dbReference>
<dbReference type="GO" id="GO:0005634">
    <property type="term" value="C:nucleus"/>
    <property type="evidence" value="ECO:0007669"/>
    <property type="project" value="UniProtKB-SubCell"/>
</dbReference>
<feature type="DNA-binding region" description="Homeobox" evidence="6">
    <location>
        <begin position="97"/>
        <end position="156"/>
    </location>
</feature>
<proteinExistence type="predicted"/>
<evidence type="ECO:0000256" key="4">
    <source>
        <dbReference type="ARBA" id="ARBA00023155"/>
    </source>
</evidence>
<evidence type="ECO:0000256" key="6">
    <source>
        <dbReference type="PROSITE-ProRule" id="PRU00108"/>
    </source>
</evidence>
<protein>
    <submittedName>
        <fullName evidence="9">Homeobox unc-4 homolog</fullName>
    </submittedName>
</protein>
<dbReference type="InterPro" id="IPR009057">
    <property type="entry name" value="Homeodomain-like_sf"/>
</dbReference>
<feature type="region of interest" description="Disordered" evidence="8">
    <location>
        <begin position="156"/>
        <end position="220"/>
    </location>
</feature>
<name>A0A6S7GL52_PARCT</name>
<gene>
    <name evidence="9" type="ORF">PACLA_8A076118</name>
</gene>
<dbReference type="PANTHER" id="PTHR24329">
    <property type="entry name" value="HOMEOBOX PROTEIN ARISTALESS"/>
    <property type="match status" value="1"/>
</dbReference>
<dbReference type="Gene3D" id="1.10.10.60">
    <property type="entry name" value="Homeodomain-like"/>
    <property type="match status" value="1"/>
</dbReference>
<dbReference type="PANTHER" id="PTHR24329:SF543">
    <property type="entry name" value="FI01017P-RELATED"/>
    <property type="match status" value="1"/>
</dbReference>
<feature type="compositionally biased region" description="Acidic residues" evidence="8">
    <location>
        <begin position="211"/>
        <end position="220"/>
    </location>
</feature>
<evidence type="ECO:0000256" key="2">
    <source>
        <dbReference type="ARBA" id="ARBA00022473"/>
    </source>
</evidence>
<dbReference type="PROSITE" id="PS50071">
    <property type="entry name" value="HOMEOBOX_2"/>
    <property type="match status" value="1"/>
</dbReference>
<dbReference type="InterPro" id="IPR001356">
    <property type="entry name" value="HD"/>
</dbReference>
<evidence type="ECO:0000313" key="10">
    <source>
        <dbReference type="Proteomes" id="UP001152795"/>
    </source>
</evidence>
<comment type="subcellular location">
    <subcellularLocation>
        <location evidence="1 6 7">Nucleus</location>
    </subcellularLocation>
</comment>
<feature type="compositionally biased region" description="Polar residues" evidence="8">
    <location>
        <begin position="179"/>
        <end position="191"/>
    </location>
</feature>
<accession>A0A6S7GL52</accession>
<dbReference type="InterPro" id="IPR050649">
    <property type="entry name" value="Paired_Homeobox_TFs"/>
</dbReference>
<dbReference type="EMBL" id="CACRXK020001657">
    <property type="protein sequence ID" value="CAB3990432.1"/>
    <property type="molecule type" value="Genomic_DNA"/>
</dbReference>
<keyword evidence="2" id="KW-0217">Developmental protein</keyword>
<evidence type="ECO:0000256" key="8">
    <source>
        <dbReference type="SAM" id="MobiDB-lite"/>
    </source>
</evidence>
<organism evidence="9 10">
    <name type="scientific">Paramuricea clavata</name>
    <name type="common">Red gorgonian</name>
    <name type="synonym">Violescent sea-whip</name>
    <dbReference type="NCBI Taxonomy" id="317549"/>
    <lineage>
        <taxon>Eukaryota</taxon>
        <taxon>Metazoa</taxon>
        <taxon>Cnidaria</taxon>
        <taxon>Anthozoa</taxon>
        <taxon>Octocorallia</taxon>
        <taxon>Malacalcyonacea</taxon>
        <taxon>Plexauridae</taxon>
        <taxon>Paramuricea</taxon>
    </lineage>
</organism>
<dbReference type="CDD" id="cd00086">
    <property type="entry name" value="homeodomain"/>
    <property type="match status" value="1"/>
</dbReference>
<reference evidence="9" key="1">
    <citation type="submission" date="2020-04" db="EMBL/GenBank/DDBJ databases">
        <authorList>
            <person name="Alioto T."/>
            <person name="Alioto T."/>
            <person name="Gomez Garrido J."/>
        </authorList>
    </citation>
    <scope>NUCLEOTIDE SEQUENCE</scope>
    <source>
        <strain evidence="9">A484AB</strain>
    </source>
</reference>
<evidence type="ECO:0000256" key="1">
    <source>
        <dbReference type="ARBA" id="ARBA00004123"/>
    </source>
</evidence>
<evidence type="ECO:0000256" key="7">
    <source>
        <dbReference type="RuleBase" id="RU000682"/>
    </source>
</evidence>
<dbReference type="SUPFAM" id="SSF46689">
    <property type="entry name" value="Homeodomain-like"/>
    <property type="match status" value="1"/>
</dbReference>
<evidence type="ECO:0000313" key="9">
    <source>
        <dbReference type="EMBL" id="CAB3990432.1"/>
    </source>
</evidence>
<keyword evidence="4 6" id="KW-0371">Homeobox</keyword>
<dbReference type="AlphaFoldDB" id="A0A6S7GL52"/>
<sequence length="350" mass="40817">MEAPSHFSKPISMSSHSYPTVRYRNPYLMENRFHTVMYTPYGYTSVPVNAEPNFVRFSNPSAASSSYENYGNSGRALIFSPYLTPCPRAGQSRYQRRMRIRTNFSQWQIDELERAFETTHYPDVFMRESLGLRLDLTEARVQVWFQNRRAKWRRKQRTLEEENGNETLAGSGPEECSGSVGQNDDTLPQETQVREIDENIDVEDEVKAENQDEVESGQDEETIYEVNERSYELNEGRLGKLSPDNLSYEEDTKINSPQNFSYNERVETNSPKKFFYENHTEVSSSSKEFEVNRNTYHVQPTVTRMFYPAQFDIFSPRKTSAQQGIRRKDEQICVENSQNECSCCCKKYTS</sequence>
<evidence type="ECO:0000256" key="5">
    <source>
        <dbReference type="ARBA" id="ARBA00023242"/>
    </source>
</evidence>